<accession>A0ABW5UVZ6</accession>
<comment type="caution">
    <text evidence="5">The sequence shown here is derived from an EMBL/GenBank/DDBJ whole genome shotgun (WGS) entry which is preliminary data.</text>
</comment>
<evidence type="ECO:0000256" key="3">
    <source>
        <dbReference type="ARBA" id="ARBA00023163"/>
    </source>
</evidence>
<dbReference type="PANTHER" id="PTHR11019:SF199">
    <property type="entry name" value="HTH-TYPE TRANSCRIPTIONAL REGULATOR NIMR"/>
    <property type="match status" value="1"/>
</dbReference>
<dbReference type="SMART" id="SM00342">
    <property type="entry name" value="HTH_ARAC"/>
    <property type="match status" value="1"/>
</dbReference>
<proteinExistence type="predicted"/>
<dbReference type="PANTHER" id="PTHR11019">
    <property type="entry name" value="HTH-TYPE TRANSCRIPTIONAL REGULATOR NIMR"/>
    <property type="match status" value="1"/>
</dbReference>
<evidence type="ECO:0000313" key="5">
    <source>
        <dbReference type="EMBL" id="MFD2757838.1"/>
    </source>
</evidence>
<keyword evidence="1" id="KW-0805">Transcription regulation</keyword>
<name>A0ABW5UVZ6_9MICO</name>
<dbReference type="Pfam" id="PF12833">
    <property type="entry name" value="HTH_18"/>
    <property type="match status" value="1"/>
</dbReference>
<dbReference type="InterPro" id="IPR009057">
    <property type="entry name" value="Homeodomain-like_sf"/>
</dbReference>
<evidence type="ECO:0000256" key="1">
    <source>
        <dbReference type="ARBA" id="ARBA00023015"/>
    </source>
</evidence>
<dbReference type="PROSITE" id="PS01124">
    <property type="entry name" value="HTH_ARAC_FAMILY_2"/>
    <property type="match status" value="1"/>
</dbReference>
<reference evidence="6" key="1">
    <citation type="journal article" date="2019" name="Int. J. Syst. Evol. Microbiol.">
        <title>The Global Catalogue of Microorganisms (GCM) 10K type strain sequencing project: providing services to taxonomists for standard genome sequencing and annotation.</title>
        <authorList>
            <consortium name="The Broad Institute Genomics Platform"/>
            <consortium name="The Broad Institute Genome Sequencing Center for Infectious Disease"/>
            <person name="Wu L."/>
            <person name="Ma J."/>
        </authorList>
    </citation>
    <scope>NUCLEOTIDE SEQUENCE [LARGE SCALE GENOMIC DNA]</scope>
    <source>
        <strain evidence="6">TISTR 1514</strain>
    </source>
</reference>
<gene>
    <name evidence="5" type="ORF">ACFSW7_05545</name>
</gene>
<dbReference type="InterPro" id="IPR011051">
    <property type="entry name" value="RmlC_Cupin_sf"/>
</dbReference>
<dbReference type="InterPro" id="IPR020449">
    <property type="entry name" value="Tscrpt_reg_AraC-type_HTH"/>
</dbReference>
<dbReference type="InterPro" id="IPR003313">
    <property type="entry name" value="AraC-bd"/>
</dbReference>
<evidence type="ECO:0000259" key="4">
    <source>
        <dbReference type="PROSITE" id="PS01124"/>
    </source>
</evidence>
<dbReference type="InterPro" id="IPR018060">
    <property type="entry name" value="HTH_AraC"/>
</dbReference>
<keyword evidence="3" id="KW-0804">Transcription</keyword>
<keyword evidence="2" id="KW-0238">DNA-binding</keyword>
<dbReference type="RefSeq" id="WP_019618174.1">
    <property type="nucleotide sequence ID" value="NZ_JBHUNE010000003.1"/>
</dbReference>
<organism evidence="5 6">
    <name type="scientific">Gulosibacter faecalis</name>
    <dbReference type="NCBI Taxonomy" id="272240"/>
    <lineage>
        <taxon>Bacteria</taxon>
        <taxon>Bacillati</taxon>
        <taxon>Actinomycetota</taxon>
        <taxon>Actinomycetes</taxon>
        <taxon>Micrococcales</taxon>
        <taxon>Microbacteriaceae</taxon>
        <taxon>Gulosibacter</taxon>
    </lineage>
</organism>
<dbReference type="SUPFAM" id="SSF46689">
    <property type="entry name" value="Homeodomain-like"/>
    <property type="match status" value="1"/>
</dbReference>
<sequence>MPRLRDTETRILPAYAAGSVEVPYVIHGMMEHVERDVEWPAHSHPTHELLWNERGASTVTIGARVWTIGRSIGVWMPAGVLHSGFAPAGTWYRTAQFDVRVAPALADEPVGVEVSPLLRLLLDRLDDRELGDESRALTEDLVIDVLKPAAGALVVQRPTDARLQPIAGALMADPGDPRTLAEWAETLGRSTRTITRAFADDTGLGFSQWQAAVRMQRAIMLIGSGLRVDDVAERVGYASASAFGAAFRRTTGLSPSAFR</sequence>
<dbReference type="Gene3D" id="1.10.10.60">
    <property type="entry name" value="Homeodomain-like"/>
    <property type="match status" value="1"/>
</dbReference>
<feature type="domain" description="HTH araC/xylS-type" evidence="4">
    <location>
        <begin position="164"/>
        <end position="259"/>
    </location>
</feature>
<dbReference type="PRINTS" id="PR00032">
    <property type="entry name" value="HTHARAC"/>
</dbReference>
<dbReference type="Pfam" id="PF02311">
    <property type="entry name" value="AraC_binding"/>
    <property type="match status" value="1"/>
</dbReference>
<keyword evidence="6" id="KW-1185">Reference proteome</keyword>
<dbReference type="SUPFAM" id="SSF51182">
    <property type="entry name" value="RmlC-like cupins"/>
    <property type="match status" value="1"/>
</dbReference>
<dbReference type="PROSITE" id="PS00041">
    <property type="entry name" value="HTH_ARAC_FAMILY_1"/>
    <property type="match status" value="1"/>
</dbReference>
<protein>
    <submittedName>
        <fullName evidence="5">Helix-turn-helix domain-containing protein</fullName>
    </submittedName>
</protein>
<dbReference type="EMBL" id="JBHUNE010000003">
    <property type="protein sequence ID" value="MFD2757838.1"/>
    <property type="molecule type" value="Genomic_DNA"/>
</dbReference>
<dbReference type="InterPro" id="IPR018062">
    <property type="entry name" value="HTH_AraC-typ_CS"/>
</dbReference>
<dbReference type="Proteomes" id="UP001597492">
    <property type="component" value="Unassembled WGS sequence"/>
</dbReference>
<evidence type="ECO:0000313" key="6">
    <source>
        <dbReference type="Proteomes" id="UP001597492"/>
    </source>
</evidence>
<evidence type="ECO:0000256" key="2">
    <source>
        <dbReference type="ARBA" id="ARBA00023125"/>
    </source>
</evidence>